<dbReference type="NCBIfam" id="TIGR03178">
    <property type="entry name" value="allantoinase"/>
    <property type="match status" value="1"/>
</dbReference>
<evidence type="ECO:0000256" key="8">
    <source>
        <dbReference type="ARBA" id="ARBA00022801"/>
    </source>
</evidence>
<dbReference type="STRING" id="158441.A0A226E4U9"/>
<dbReference type="InterPro" id="IPR050138">
    <property type="entry name" value="DHOase/Allantoinase_Hydrolase"/>
</dbReference>
<dbReference type="Proteomes" id="UP000198287">
    <property type="component" value="Unassembled WGS sequence"/>
</dbReference>
<comment type="subunit">
    <text evidence="5">Homotetramer.</text>
</comment>
<dbReference type="InterPro" id="IPR017593">
    <property type="entry name" value="Allantoinase"/>
</dbReference>
<accession>A0A226E4U9</accession>
<gene>
    <name evidence="11" type="ORF">Fcan01_13247</name>
</gene>
<dbReference type="AlphaFoldDB" id="A0A226E4U9"/>
<dbReference type="Gene3D" id="3.20.20.140">
    <property type="entry name" value="Metal-dependent hydrolases"/>
    <property type="match status" value="1"/>
</dbReference>
<evidence type="ECO:0000313" key="12">
    <source>
        <dbReference type="Proteomes" id="UP000198287"/>
    </source>
</evidence>
<evidence type="ECO:0000256" key="7">
    <source>
        <dbReference type="ARBA" id="ARBA00022723"/>
    </source>
</evidence>
<dbReference type="GO" id="GO:0006145">
    <property type="term" value="P:purine nucleobase catabolic process"/>
    <property type="evidence" value="ECO:0007669"/>
    <property type="project" value="TreeGrafter"/>
</dbReference>
<dbReference type="GO" id="GO:0005737">
    <property type="term" value="C:cytoplasm"/>
    <property type="evidence" value="ECO:0007669"/>
    <property type="project" value="TreeGrafter"/>
</dbReference>
<proteinExistence type="inferred from homology"/>
<evidence type="ECO:0000256" key="9">
    <source>
        <dbReference type="ARBA" id="ARBA00022833"/>
    </source>
</evidence>
<comment type="similarity">
    <text evidence="4">Belongs to the metallo-dependent hydrolases superfamily. Allantoinase family.</text>
</comment>
<dbReference type="SUPFAM" id="SSF51338">
    <property type="entry name" value="Composite domain of metallo-dependent hydrolases"/>
    <property type="match status" value="1"/>
</dbReference>
<dbReference type="OMA" id="SRLHVCH"/>
<organism evidence="11 12">
    <name type="scientific">Folsomia candida</name>
    <name type="common">Springtail</name>
    <dbReference type="NCBI Taxonomy" id="158441"/>
    <lineage>
        <taxon>Eukaryota</taxon>
        <taxon>Metazoa</taxon>
        <taxon>Ecdysozoa</taxon>
        <taxon>Arthropoda</taxon>
        <taxon>Hexapoda</taxon>
        <taxon>Collembola</taxon>
        <taxon>Entomobryomorpha</taxon>
        <taxon>Isotomoidea</taxon>
        <taxon>Isotomidae</taxon>
        <taxon>Proisotominae</taxon>
        <taxon>Folsomia</taxon>
    </lineage>
</organism>
<dbReference type="EC" id="3.5.2.5" evidence="6"/>
<dbReference type="InterPro" id="IPR032466">
    <property type="entry name" value="Metal_Hydrolase"/>
</dbReference>
<evidence type="ECO:0000256" key="3">
    <source>
        <dbReference type="ARBA" id="ARBA00004968"/>
    </source>
</evidence>
<dbReference type="InterPro" id="IPR006680">
    <property type="entry name" value="Amidohydro-rel"/>
</dbReference>
<comment type="cofactor">
    <cofactor evidence="2">
        <name>Zn(2+)</name>
        <dbReference type="ChEBI" id="CHEBI:29105"/>
    </cofactor>
</comment>
<sequence length="512" mass="56984">MEYLCNNINVIHTSRIHNLVHIFLSDFILFTRQLNIFLAAPNQNSFVSLKMSCSSTKIPDVETNIHWLTGNRIFINGGLKPASIKIENGKISEVKEGPLSDKFENVLDAGELVVMPGLVDTHVHVNEPGRSEWEGFWTATQAAAAGGITTLVDMPLNSIPSTTTVENLDIKMKAATGKCHIDVGFWGGVMPDNENSLRPMVEKGVIGFKCFLIHSGIDDFPSVNEEQVDRALAELKGTGKILAFHAEVDCGGDEKWATDDPSVYRTFLQTRPSEMEFQAAEMINRMCRKHKDVKCHIVHLSTASSLPLIAKLKADGLPLTVETCPHYLTLNAEEIQNNRTEFKCCPPIREADNQSKLWEGIKSGLIDMIVSDHSPCTADLKQPGEKNFQQAWGGISSVQFGLPLIWTNMKKNGLQLHDLCRLMAEHPAKLAGFEKIKAKIAVGFDADFVLWNPDEEFEITENIILHKNKLTPYKGKTYSGRVHSTILRGKVIYNNGKFATPNGKFLLTEMKL</sequence>
<dbReference type="EMBL" id="LNIX01000007">
    <property type="protein sequence ID" value="OXA51997.1"/>
    <property type="molecule type" value="Genomic_DNA"/>
</dbReference>
<comment type="pathway">
    <text evidence="3">Nitrogen metabolism; (S)-allantoin degradation; allantoate from (S)-allantoin: step 1/1.</text>
</comment>
<keyword evidence="9" id="KW-0862">Zinc</keyword>
<dbReference type="PANTHER" id="PTHR43668:SF2">
    <property type="entry name" value="ALLANTOINASE"/>
    <property type="match status" value="1"/>
</dbReference>
<feature type="domain" description="Amidohydrolase-related" evidence="10">
    <location>
        <begin position="113"/>
        <end position="491"/>
    </location>
</feature>
<evidence type="ECO:0000313" key="11">
    <source>
        <dbReference type="EMBL" id="OXA51997.1"/>
    </source>
</evidence>
<evidence type="ECO:0000256" key="6">
    <source>
        <dbReference type="ARBA" id="ARBA00012863"/>
    </source>
</evidence>
<reference evidence="11 12" key="1">
    <citation type="submission" date="2015-12" db="EMBL/GenBank/DDBJ databases">
        <title>The genome of Folsomia candida.</title>
        <authorList>
            <person name="Faddeeva A."/>
            <person name="Derks M.F."/>
            <person name="Anvar Y."/>
            <person name="Smit S."/>
            <person name="Van Straalen N."/>
            <person name="Roelofs D."/>
        </authorList>
    </citation>
    <scope>NUCLEOTIDE SEQUENCE [LARGE SCALE GENOMIC DNA]</scope>
    <source>
        <strain evidence="11 12">VU population</strain>
        <tissue evidence="11">Whole body</tissue>
    </source>
</reference>
<protein>
    <recommendedName>
        <fullName evidence="6">allantoinase</fullName>
        <ecNumber evidence="6">3.5.2.5</ecNumber>
    </recommendedName>
</protein>
<comment type="caution">
    <text evidence="11">The sequence shown here is derived from an EMBL/GenBank/DDBJ whole genome shotgun (WGS) entry which is preliminary data.</text>
</comment>
<keyword evidence="7" id="KW-0479">Metal-binding</keyword>
<dbReference type="GO" id="GO:0004038">
    <property type="term" value="F:allantoinase activity"/>
    <property type="evidence" value="ECO:0007669"/>
    <property type="project" value="UniProtKB-EC"/>
</dbReference>
<keyword evidence="8" id="KW-0378">Hydrolase</keyword>
<dbReference type="InterPro" id="IPR011059">
    <property type="entry name" value="Metal-dep_hydrolase_composite"/>
</dbReference>
<comment type="catalytic activity">
    <reaction evidence="1">
        <text>(S)-allantoin + H2O = allantoate + H(+)</text>
        <dbReference type="Rhea" id="RHEA:17029"/>
        <dbReference type="ChEBI" id="CHEBI:15377"/>
        <dbReference type="ChEBI" id="CHEBI:15378"/>
        <dbReference type="ChEBI" id="CHEBI:15678"/>
        <dbReference type="ChEBI" id="CHEBI:17536"/>
        <dbReference type="EC" id="3.5.2.5"/>
    </reaction>
</comment>
<name>A0A226E4U9_FOLCA</name>
<dbReference type="UniPathway" id="UPA00395">
    <property type="reaction ID" value="UER00653"/>
</dbReference>
<evidence type="ECO:0000256" key="1">
    <source>
        <dbReference type="ARBA" id="ARBA00001756"/>
    </source>
</evidence>
<evidence type="ECO:0000256" key="4">
    <source>
        <dbReference type="ARBA" id="ARBA00010368"/>
    </source>
</evidence>
<keyword evidence="12" id="KW-1185">Reference proteome</keyword>
<dbReference type="Pfam" id="PF01979">
    <property type="entry name" value="Amidohydro_1"/>
    <property type="match status" value="1"/>
</dbReference>
<dbReference type="SUPFAM" id="SSF51556">
    <property type="entry name" value="Metallo-dependent hydrolases"/>
    <property type="match status" value="1"/>
</dbReference>
<dbReference type="PANTHER" id="PTHR43668">
    <property type="entry name" value="ALLANTOINASE"/>
    <property type="match status" value="1"/>
</dbReference>
<evidence type="ECO:0000256" key="5">
    <source>
        <dbReference type="ARBA" id="ARBA00011881"/>
    </source>
</evidence>
<evidence type="ECO:0000256" key="2">
    <source>
        <dbReference type="ARBA" id="ARBA00001947"/>
    </source>
</evidence>
<dbReference type="GO" id="GO:0050897">
    <property type="term" value="F:cobalt ion binding"/>
    <property type="evidence" value="ECO:0007669"/>
    <property type="project" value="InterPro"/>
</dbReference>
<evidence type="ECO:0000259" key="10">
    <source>
        <dbReference type="Pfam" id="PF01979"/>
    </source>
</evidence>
<dbReference type="FunFam" id="3.20.20.140:FF:000032">
    <property type="entry name" value="Allantoinase Dal1"/>
    <property type="match status" value="1"/>
</dbReference>
<dbReference type="OrthoDB" id="1924787at2759"/>
<dbReference type="GO" id="GO:0008270">
    <property type="term" value="F:zinc ion binding"/>
    <property type="evidence" value="ECO:0007669"/>
    <property type="project" value="InterPro"/>
</dbReference>
<dbReference type="GO" id="GO:0000256">
    <property type="term" value="P:allantoin catabolic process"/>
    <property type="evidence" value="ECO:0007669"/>
    <property type="project" value="UniProtKB-UniPathway"/>
</dbReference>